<gene>
    <name evidence="1" type="ORF">BCD95_004096</name>
</gene>
<evidence type="ECO:0000313" key="2">
    <source>
        <dbReference type="Proteomes" id="UP000822184"/>
    </source>
</evidence>
<dbReference type="Proteomes" id="UP000822184">
    <property type="component" value="Unassembled WGS sequence"/>
</dbReference>
<sequence>MYKLKKLNVVKVVEAENEKDKLIANGYKILEEKTDDKGKK</sequence>
<comment type="caution">
    <text evidence="1">The sequence shown here is derived from an EMBL/GenBank/DDBJ whole genome shotgun (WGS) entry which is preliminary data.</text>
</comment>
<reference evidence="1" key="1">
    <citation type="submission" date="2020-06" db="EMBL/GenBank/DDBJ databases">
        <title>Genomic insights into acetone-butanol-ethanol (ABE) fermentation by sequencing solventogenic clostridia strains.</title>
        <authorList>
            <person name="Brown S."/>
        </authorList>
    </citation>
    <scope>NUCLEOTIDE SEQUENCE</scope>
    <source>
        <strain evidence="1">DJ123</strain>
    </source>
</reference>
<accession>A0AAE5H7E3</accession>
<evidence type="ECO:0000313" key="1">
    <source>
        <dbReference type="EMBL" id="NSB15837.1"/>
    </source>
</evidence>
<name>A0AAE5H7E3_CLOBE</name>
<dbReference type="AlphaFoldDB" id="A0AAE5H7E3"/>
<organism evidence="1 2">
    <name type="scientific">Clostridium beijerinckii</name>
    <name type="common">Clostridium MP</name>
    <dbReference type="NCBI Taxonomy" id="1520"/>
    <lineage>
        <taxon>Bacteria</taxon>
        <taxon>Bacillati</taxon>
        <taxon>Bacillota</taxon>
        <taxon>Clostridia</taxon>
        <taxon>Eubacteriales</taxon>
        <taxon>Clostridiaceae</taxon>
        <taxon>Clostridium</taxon>
    </lineage>
</organism>
<dbReference type="RefSeq" id="WP_276327999.1">
    <property type="nucleotide sequence ID" value="NZ_JABTDW010000001.1"/>
</dbReference>
<dbReference type="EMBL" id="JABTDW010000001">
    <property type="protein sequence ID" value="NSB15837.1"/>
    <property type="molecule type" value="Genomic_DNA"/>
</dbReference>
<proteinExistence type="predicted"/>
<protein>
    <submittedName>
        <fullName evidence="1">Uncharacterized protein</fullName>
    </submittedName>
</protein>